<comment type="subcellular location">
    <subcellularLocation>
        <location evidence="1">Cytoplasm</location>
        <location evidence="1">Cytoskeleton</location>
        <location evidence="1">Cilium axoneme</location>
    </subcellularLocation>
</comment>
<reference evidence="4" key="1">
    <citation type="submission" date="2020-12" db="EMBL/GenBank/DDBJ databases">
        <authorList>
            <person name="Iha C."/>
        </authorList>
    </citation>
    <scope>NUCLEOTIDE SEQUENCE</scope>
</reference>
<comment type="caution">
    <text evidence="4">The sequence shown here is derived from an EMBL/GenBank/DDBJ whole genome shotgun (WGS) entry which is preliminary data.</text>
</comment>
<keyword evidence="3" id="KW-0677">Repeat</keyword>
<evidence type="ECO:0000313" key="5">
    <source>
        <dbReference type="Proteomes" id="UP000708148"/>
    </source>
</evidence>
<dbReference type="PANTHER" id="PTHR48051:SF1">
    <property type="entry name" value="RAS SUPPRESSOR PROTEIN 1"/>
    <property type="match status" value="1"/>
</dbReference>
<accession>A0A8S1JAJ6</accession>
<keyword evidence="2" id="KW-0433">Leucine-rich repeat</keyword>
<gene>
    <name evidence="4" type="ORF">OSTQU699_LOCUS9478</name>
</gene>
<dbReference type="InterPro" id="IPR001611">
    <property type="entry name" value="Leu-rich_rpt"/>
</dbReference>
<evidence type="ECO:0000256" key="3">
    <source>
        <dbReference type="ARBA" id="ARBA00022737"/>
    </source>
</evidence>
<dbReference type="EMBL" id="CAJHUC010002644">
    <property type="protein sequence ID" value="CAD7704121.1"/>
    <property type="molecule type" value="Genomic_DNA"/>
</dbReference>
<protein>
    <submittedName>
        <fullName evidence="4">Uncharacterized protein</fullName>
    </submittedName>
</protein>
<keyword evidence="5" id="KW-1185">Reference proteome</keyword>
<dbReference type="InterPro" id="IPR050216">
    <property type="entry name" value="LRR_domain-containing"/>
</dbReference>
<dbReference type="PANTHER" id="PTHR48051">
    <property type="match status" value="1"/>
</dbReference>
<dbReference type="Gene3D" id="3.80.10.10">
    <property type="entry name" value="Ribonuclease Inhibitor"/>
    <property type="match status" value="1"/>
</dbReference>
<feature type="non-terminal residue" evidence="4">
    <location>
        <position position="1"/>
    </location>
</feature>
<dbReference type="Pfam" id="PF00560">
    <property type="entry name" value="LRR_1"/>
    <property type="match status" value="1"/>
</dbReference>
<dbReference type="Proteomes" id="UP000708148">
    <property type="component" value="Unassembled WGS sequence"/>
</dbReference>
<dbReference type="InterPro" id="IPR032675">
    <property type="entry name" value="LRR_dom_sf"/>
</dbReference>
<dbReference type="OrthoDB" id="1055097at2759"/>
<name>A0A8S1JAJ6_9CHLO</name>
<evidence type="ECO:0000256" key="2">
    <source>
        <dbReference type="ARBA" id="ARBA00022614"/>
    </source>
</evidence>
<evidence type="ECO:0000256" key="1">
    <source>
        <dbReference type="ARBA" id="ARBA00004430"/>
    </source>
</evidence>
<sequence>CKFGEESWQGLLCLHNLKRLEVQMEVGVLIWQSILAMSSLAKLEVLEISFPNEPTGPRHRNVTKGSASIEFPLKLREQSLRKMGRVQVAIPKQACQNWRGLEVLNSVKTYVLKRPCLVTLLSNLRQLDLSPMSKPPGSLAQLASLTRLSLWKTQSVSGLSAATGMHTLSICQPTTDAEDLDALDGLSALDTLFLAFCRLAKIPCEVTRLTALTKLMVVGNALGSLPPGEYILRLTHLYLAENQFSEIPGALAGAVRLEVLNVQDNKALQIGGSDVEVSLGLESLRMADLGGEEKEWDRVSVRNLVRLALQKGEGLELEV</sequence>
<dbReference type="GO" id="GO:0005930">
    <property type="term" value="C:axoneme"/>
    <property type="evidence" value="ECO:0007669"/>
    <property type="project" value="UniProtKB-SubCell"/>
</dbReference>
<organism evidence="4 5">
    <name type="scientific">Ostreobium quekettii</name>
    <dbReference type="NCBI Taxonomy" id="121088"/>
    <lineage>
        <taxon>Eukaryota</taxon>
        <taxon>Viridiplantae</taxon>
        <taxon>Chlorophyta</taxon>
        <taxon>core chlorophytes</taxon>
        <taxon>Ulvophyceae</taxon>
        <taxon>TCBD clade</taxon>
        <taxon>Bryopsidales</taxon>
        <taxon>Ostreobineae</taxon>
        <taxon>Ostreobiaceae</taxon>
        <taxon>Ostreobium</taxon>
    </lineage>
</organism>
<dbReference type="AlphaFoldDB" id="A0A8S1JAJ6"/>
<dbReference type="SUPFAM" id="SSF52058">
    <property type="entry name" value="L domain-like"/>
    <property type="match status" value="1"/>
</dbReference>
<proteinExistence type="predicted"/>
<evidence type="ECO:0000313" key="4">
    <source>
        <dbReference type="EMBL" id="CAD7704121.1"/>
    </source>
</evidence>